<reference evidence="2 3" key="1">
    <citation type="journal article" date="2015" name="Environ. Microbiol.">
        <title>Metagenome sequence of Elaphomyces granulatus from sporocarp tissue reveals Ascomycota ectomycorrhizal fingerprints of genome expansion and a Proteobacteria-rich microbiome.</title>
        <authorList>
            <person name="Quandt C.A."/>
            <person name="Kohler A."/>
            <person name="Hesse C.N."/>
            <person name="Sharpton T.J."/>
            <person name="Martin F."/>
            <person name="Spatafora J.W."/>
        </authorList>
    </citation>
    <scope>NUCLEOTIDE SEQUENCE [LARGE SCALE GENOMIC DNA]</scope>
    <source>
        <strain evidence="2 3">OSC145934</strain>
    </source>
</reference>
<evidence type="ECO:0000313" key="2">
    <source>
        <dbReference type="EMBL" id="OXV08447.1"/>
    </source>
</evidence>
<keyword evidence="3" id="KW-1185">Reference proteome</keyword>
<dbReference type="SUPFAM" id="SSF54373">
    <property type="entry name" value="FAD-linked reductases, C-terminal domain"/>
    <property type="match status" value="1"/>
</dbReference>
<dbReference type="Pfam" id="PF01593">
    <property type="entry name" value="Amino_oxidase"/>
    <property type="match status" value="1"/>
</dbReference>
<dbReference type="InterPro" id="IPR002937">
    <property type="entry name" value="Amino_oxidase"/>
</dbReference>
<accession>A0A232LXA9</accession>
<dbReference type="GO" id="GO:0016491">
    <property type="term" value="F:oxidoreductase activity"/>
    <property type="evidence" value="ECO:0007669"/>
    <property type="project" value="InterPro"/>
</dbReference>
<dbReference type="GO" id="GO:0006338">
    <property type="term" value="P:chromatin remodeling"/>
    <property type="evidence" value="ECO:0007669"/>
    <property type="project" value="TreeGrafter"/>
</dbReference>
<dbReference type="PANTHER" id="PTHR10742">
    <property type="entry name" value="FLAVIN MONOAMINE OXIDASE"/>
    <property type="match status" value="1"/>
</dbReference>
<dbReference type="PANTHER" id="PTHR10742:SF414">
    <property type="entry name" value="CONTAINING AMINE OXIDASE, PUTATIVE (AFU_ORTHOLOGUE AFUA_3G12150)-RELATED"/>
    <property type="match status" value="1"/>
</dbReference>
<dbReference type="AlphaFoldDB" id="A0A232LXA9"/>
<feature type="domain" description="Amine oxidase" evidence="1">
    <location>
        <begin position="190"/>
        <end position="509"/>
    </location>
</feature>
<proteinExistence type="predicted"/>
<dbReference type="InterPro" id="IPR036188">
    <property type="entry name" value="FAD/NAD-bd_sf"/>
</dbReference>
<dbReference type="Pfam" id="PF13450">
    <property type="entry name" value="NAD_binding_8"/>
    <property type="match status" value="1"/>
</dbReference>
<dbReference type="InterPro" id="IPR050281">
    <property type="entry name" value="Flavin_monoamine_oxidase"/>
</dbReference>
<dbReference type="Gene3D" id="3.90.660.10">
    <property type="match status" value="1"/>
</dbReference>
<dbReference type="Gene3D" id="3.50.50.60">
    <property type="entry name" value="FAD/NAD(P)-binding domain"/>
    <property type="match status" value="2"/>
</dbReference>
<dbReference type="EMBL" id="NPHW01004100">
    <property type="protein sequence ID" value="OXV08447.1"/>
    <property type="molecule type" value="Genomic_DNA"/>
</dbReference>
<dbReference type="Proteomes" id="UP000243515">
    <property type="component" value="Unassembled WGS sequence"/>
</dbReference>
<dbReference type="SUPFAM" id="SSF51905">
    <property type="entry name" value="FAD/NAD(P)-binding domain"/>
    <property type="match status" value="1"/>
</dbReference>
<dbReference type="GO" id="GO:0050660">
    <property type="term" value="F:flavin adenine dinucleotide binding"/>
    <property type="evidence" value="ECO:0007669"/>
    <property type="project" value="TreeGrafter"/>
</dbReference>
<gene>
    <name evidence="2" type="ORF">Egran_03797</name>
</gene>
<organism evidence="2 3">
    <name type="scientific">Elaphomyces granulatus</name>
    <dbReference type="NCBI Taxonomy" id="519963"/>
    <lineage>
        <taxon>Eukaryota</taxon>
        <taxon>Fungi</taxon>
        <taxon>Dikarya</taxon>
        <taxon>Ascomycota</taxon>
        <taxon>Pezizomycotina</taxon>
        <taxon>Eurotiomycetes</taxon>
        <taxon>Eurotiomycetidae</taxon>
        <taxon>Eurotiales</taxon>
        <taxon>Elaphomycetaceae</taxon>
        <taxon>Elaphomyces</taxon>
    </lineage>
</organism>
<evidence type="ECO:0000259" key="1">
    <source>
        <dbReference type="Pfam" id="PF01593"/>
    </source>
</evidence>
<dbReference type="OrthoDB" id="5046242at2759"/>
<comment type="caution">
    <text evidence="2">The sequence shown here is derived from an EMBL/GenBank/DDBJ whole genome shotgun (WGS) entry which is preliminary data.</text>
</comment>
<sequence>MGKSPSVGIIGAGISALRCADILIQNGVQVTLLEARGRIGGRVGLPSTTAVELPNERESDLPGQGWGSSCGRVRAQSLCHAARTDRQYSGPNWIHGTDSNPITNIAIGSNTKLHEWDESQSIFNPSGDLCDDALATKITEWMWTIIEEAFEYSNKYKDIIPAHKSLSDFFREKIEETNLTQEEKDMCIELSKTWGAYVGDPVERQSLKFFRLEECIDGNNLFVASTYKNILEHISGPVVRRADIRLNEPVVKIEALRRASGTKHQVAVTTAAGKRYHFDEVVVTCPLGWLKRNKSAFVPEIPARLSSAIDSISYGGLEKIYAVFPHAFWDSTSSINNHSPPSPFTHFLNPTYVEHAESTSWNQECISLSALPAGCAHPTLLFYIFGPSAAYVVSKIKTLDPSSDTYYNFLNEFLLPYYSRLPQYSSSSPDCKPASLFATQWRNDLYAGNGSYSNFQVGLERGDEDIEVMREGMGIDRGIWFAGEHTAPFVGLGTTTGAYWSGERAAGQICDIYNLSRSGMGLKRDDSLPSAIADASRVRPKVLVPPVVVTGMAEGQQVLNCSY</sequence>
<protein>
    <recommendedName>
        <fullName evidence="1">Amine oxidase domain-containing protein</fullName>
    </recommendedName>
</protein>
<name>A0A232LXA9_9EURO</name>
<evidence type="ECO:0000313" key="3">
    <source>
        <dbReference type="Proteomes" id="UP000243515"/>
    </source>
</evidence>
<dbReference type="GO" id="GO:0003682">
    <property type="term" value="F:chromatin binding"/>
    <property type="evidence" value="ECO:0007669"/>
    <property type="project" value="TreeGrafter"/>
</dbReference>